<keyword evidence="1" id="KW-0732">Signal</keyword>
<evidence type="ECO:0000256" key="1">
    <source>
        <dbReference type="SAM" id="SignalP"/>
    </source>
</evidence>
<feature type="chain" id="PRO_5040743566" description="Lipoprotein" evidence="1">
    <location>
        <begin position="21"/>
        <end position="87"/>
    </location>
</feature>
<reference evidence="2" key="1">
    <citation type="submission" date="2022-01" db="EMBL/GenBank/DDBJ databases">
        <title>Whole genome-based taxonomy of the Shewanellaceae.</title>
        <authorList>
            <person name="Martin-Rodriguez A.J."/>
        </authorList>
    </citation>
    <scope>NUCLEOTIDE SEQUENCE</scope>
    <source>
        <strain evidence="2">DSM 16422</strain>
    </source>
</reference>
<evidence type="ECO:0008006" key="4">
    <source>
        <dbReference type="Google" id="ProtNLM"/>
    </source>
</evidence>
<name>A0A9X1ZNA3_9GAMM</name>
<evidence type="ECO:0000313" key="2">
    <source>
        <dbReference type="EMBL" id="MCL1142807.1"/>
    </source>
</evidence>
<accession>A0A9X1ZNA3</accession>
<dbReference type="AlphaFoldDB" id="A0A9X1ZNA3"/>
<proteinExistence type="predicted"/>
<keyword evidence="3" id="KW-1185">Reference proteome</keyword>
<protein>
    <recommendedName>
        <fullName evidence="4">Lipoprotein</fullName>
    </recommendedName>
</protein>
<dbReference type="Proteomes" id="UP001139333">
    <property type="component" value="Unassembled WGS sequence"/>
</dbReference>
<dbReference type="RefSeq" id="WP_248995489.1">
    <property type="nucleotide sequence ID" value="NZ_JAKIKP010000005.1"/>
</dbReference>
<dbReference type="EMBL" id="JAKIKP010000005">
    <property type="protein sequence ID" value="MCL1142807.1"/>
    <property type="molecule type" value="Genomic_DNA"/>
</dbReference>
<feature type="signal peptide" evidence="1">
    <location>
        <begin position="1"/>
        <end position="20"/>
    </location>
</feature>
<sequence length="87" mass="9218">MKRILVVMALTLLAGCSSNTASKSAYNAGCDFVSGAYGNQQSRQESESAPGYEPYRHNTKNNDVASGVLSALFGLIARPLSDNDDCV</sequence>
<evidence type="ECO:0000313" key="3">
    <source>
        <dbReference type="Proteomes" id="UP001139333"/>
    </source>
</evidence>
<comment type="caution">
    <text evidence="2">The sequence shown here is derived from an EMBL/GenBank/DDBJ whole genome shotgun (WGS) entry which is preliminary data.</text>
</comment>
<dbReference type="PROSITE" id="PS51257">
    <property type="entry name" value="PROKAR_LIPOPROTEIN"/>
    <property type="match status" value="1"/>
</dbReference>
<organism evidence="2 3">
    <name type="scientific">Shewanella gaetbuli</name>
    <dbReference type="NCBI Taxonomy" id="220752"/>
    <lineage>
        <taxon>Bacteria</taxon>
        <taxon>Pseudomonadati</taxon>
        <taxon>Pseudomonadota</taxon>
        <taxon>Gammaproteobacteria</taxon>
        <taxon>Alteromonadales</taxon>
        <taxon>Shewanellaceae</taxon>
        <taxon>Shewanella</taxon>
    </lineage>
</organism>
<gene>
    <name evidence="2" type="ORF">L2672_08900</name>
</gene>